<keyword evidence="3 8" id="KW-0240">DNA-directed RNA polymerase</keyword>
<sequence>MQHFTARQYLQIDVANNFGLDKEDWLDRIKWFEQNETQLESLIDEAEEPALFHAAVMAYRAVDAGQPIGYPVAFDATASGMQILSCLTGDRQAAELCNVINVGRRMDSYTAIYLAMLEVLGEGGKIGRKDVKSAVMTSFYGSEAIPKQVFGEGVLLRIFENVMSEKAPAAWELNQFFLSIWNPDAIAYHWVLPDNFHVHTKVMIKEEETVHFLNKPYQTFREVQGTKEKGRSLSANSVHSLDGMVVREMVRRCDYDQARVAQIEGMLHRGQSLWTDEKQDALVATLWQHYLDSGYLSARILDCIGSANITDEMIEPITELVESLPAKPFKVLTVHDCFRCLPNYVGDLRLQYNRQLMLIARSNMLSFILSQIMGKQVNIGKLDADMWKEIMDSDYALS</sequence>
<dbReference type="Gene3D" id="1.10.287.280">
    <property type="match status" value="1"/>
</dbReference>
<dbReference type="InterPro" id="IPR002092">
    <property type="entry name" value="DNA-dir_Rpol_phage-type"/>
</dbReference>
<dbReference type="GO" id="GO:0003899">
    <property type="term" value="F:DNA-directed RNA polymerase activity"/>
    <property type="evidence" value="ECO:0007669"/>
    <property type="project" value="UniProtKB-EC"/>
</dbReference>
<comment type="catalytic activity">
    <reaction evidence="7 8">
        <text>RNA(n) + a ribonucleoside 5'-triphosphate = RNA(n+1) + diphosphate</text>
        <dbReference type="Rhea" id="RHEA:21248"/>
        <dbReference type="Rhea" id="RHEA-COMP:14527"/>
        <dbReference type="Rhea" id="RHEA-COMP:17342"/>
        <dbReference type="ChEBI" id="CHEBI:33019"/>
        <dbReference type="ChEBI" id="CHEBI:61557"/>
        <dbReference type="ChEBI" id="CHEBI:140395"/>
        <dbReference type="EC" id="2.7.7.6"/>
    </reaction>
</comment>
<evidence type="ECO:0000256" key="7">
    <source>
        <dbReference type="ARBA" id="ARBA00048552"/>
    </source>
</evidence>
<dbReference type="Pfam" id="PF00940">
    <property type="entry name" value="RNA_pol"/>
    <property type="match status" value="1"/>
</dbReference>
<evidence type="ECO:0000256" key="2">
    <source>
        <dbReference type="ARBA" id="ARBA00012418"/>
    </source>
</evidence>
<organism evidence="10 11">
    <name type="scientific">Pseudomonas phage inbricus</name>
    <dbReference type="NCBI Taxonomy" id="2048976"/>
    <lineage>
        <taxon>Viruses</taxon>
        <taxon>Duplodnaviria</taxon>
        <taxon>Heunggongvirae</taxon>
        <taxon>Uroviricota</taxon>
        <taxon>Caudoviricetes</taxon>
        <taxon>Schitoviridae</taxon>
        <taxon>Rothmandenesvirinae</taxon>
        <taxon>Inbricusvirus</taxon>
        <taxon>Inbricusvirus inbricus</taxon>
    </lineage>
</organism>
<gene>
    <name evidence="10" type="ORF">CNR35_00053</name>
</gene>
<dbReference type="Proteomes" id="UP000240688">
    <property type="component" value="Segment"/>
</dbReference>
<dbReference type="InterPro" id="IPR043502">
    <property type="entry name" value="DNA/RNA_pol_sf"/>
</dbReference>
<keyword evidence="5 8" id="KW-0548">Nucleotidyltransferase</keyword>
<dbReference type="EMBL" id="MG018928">
    <property type="protein sequence ID" value="ATW58149.1"/>
    <property type="molecule type" value="Genomic_DNA"/>
</dbReference>
<dbReference type="PROSITE" id="PS00489">
    <property type="entry name" value="RNA_POL_PHAGE_2"/>
    <property type="match status" value="1"/>
</dbReference>
<evidence type="ECO:0000256" key="8">
    <source>
        <dbReference type="RuleBase" id="RU003805"/>
    </source>
</evidence>
<comment type="function">
    <text evidence="8">DNA-dependent RNA polymerase catalyzes the transcription of DNA into RNA using the four ribonucleoside triphosphates as substrates.</text>
</comment>
<evidence type="ECO:0000256" key="5">
    <source>
        <dbReference type="ARBA" id="ARBA00022695"/>
    </source>
</evidence>
<accession>A0A2H4P7K4</accession>
<name>A0A2H4P7K4_9CAUD</name>
<dbReference type="GO" id="GO:0000428">
    <property type="term" value="C:DNA-directed RNA polymerase complex"/>
    <property type="evidence" value="ECO:0007669"/>
    <property type="project" value="UniProtKB-KW"/>
</dbReference>
<evidence type="ECO:0000256" key="1">
    <source>
        <dbReference type="ARBA" id="ARBA00009493"/>
    </source>
</evidence>
<evidence type="ECO:0000256" key="6">
    <source>
        <dbReference type="ARBA" id="ARBA00023163"/>
    </source>
</evidence>
<evidence type="ECO:0000256" key="3">
    <source>
        <dbReference type="ARBA" id="ARBA00022478"/>
    </source>
</evidence>
<evidence type="ECO:0000256" key="4">
    <source>
        <dbReference type="ARBA" id="ARBA00022679"/>
    </source>
</evidence>
<dbReference type="InterPro" id="IPR046950">
    <property type="entry name" value="DNA-dir_Rpol_C_phage-type"/>
</dbReference>
<evidence type="ECO:0000259" key="9">
    <source>
        <dbReference type="Pfam" id="PF00940"/>
    </source>
</evidence>
<dbReference type="SUPFAM" id="SSF56672">
    <property type="entry name" value="DNA/RNA polymerases"/>
    <property type="match status" value="1"/>
</dbReference>
<dbReference type="PROSITE" id="PS00900">
    <property type="entry name" value="RNA_POL_PHAGE_1"/>
    <property type="match status" value="1"/>
</dbReference>
<comment type="similarity">
    <text evidence="1 8">Belongs to the phage and mitochondrial RNA polymerase family.</text>
</comment>
<evidence type="ECO:0000313" key="10">
    <source>
        <dbReference type="EMBL" id="ATW58149.1"/>
    </source>
</evidence>
<evidence type="ECO:0000313" key="11">
    <source>
        <dbReference type="Proteomes" id="UP000240688"/>
    </source>
</evidence>
<keyword evidence="6 8" id="KW-0804">Transcription</keyword>
<reference evidence="11" key="1">
    <citation type="submission" date="2017-09" db="EMBL/GenBank/DDBJ databases">
        <authorList>
            <person name="Djurhuus A.M."/>
            <person name="Carstens A.B."/>
            <person name="Hansen L.H."/>
        </authorList>
    </citation>
    <scope>NUCLEOTIDE SEQUENCE [LARGE SCALE GENOMIC DNA]</scope>
</reference>
<dbReference type="GO" id="GO:0006351">
    <property type="term" value="P:DNA-templated transcription"/>
    <property type="evidence" value="ECO:0007669"/>
    <property type="project" value="InterPro"/>
</dbReference>
<protein>
    <recommendedName>
        <fullName evidence="2 8">DNA-directed RNA polymerase</fullName>
        <ecNumber evidence="2 8">2.7.7.6</ecNumber>
    </recommendedName>
</protein>
<proteinExistence type="inferred from homology"/>
<keyword evidence="11" id="KW-1185">Reference proteome</keyword>
<dbReference type="GO" id="GO:0003677">
    <property type="term" value="F:DNA binding"/>
    <property type="evidence" value="ECO:0007669"/>
    <property type="project" value="InterPro"/>
</dbReference>
<dbReference type="EC" id="2.7.7.6" evidence="2 8"/>
<keyword evidence="4 8" id="KW-0808">Transferase</keyword>
<feature type="domain" description="DNA-directed RNA polymerase C-terminal" evidence="9">
    <location>
        <begin position="8"/>
        <end position="144"/>
    </location>
</feature>